<dbReference type="AlphaFoldDB" id="A0AAD7EGY5"/>
<reference evidence="2" key="1">
    <citation type="submission" date="2023-03" db="EMBL/GenBank/DDBJ databases">
        <title>Massive genome expansion in bonnet fungi (Mycena s.s.) driven by repeated elements and novel gene families across ecological guilds.</title>
        <authorList>
            <consortium name="Lawrence Berkeley National Laboratory"/>
            <person name="Harder C.B."/>
            <person name="Miyauchi S."/>
            <person name="Viragh M."/>
            <person name="Kuo A."/>
            <person name="Thoen E."/>
            <person name="Andreopoulos B."/>
            <person name="Lu D."/>
            <person name="Skrede I."/>
            <person name="Drula E."/>
            <person name="Henrissat B."/>
            <person name="Morin E."/>
            <person name="Kohler A."/>
            <person name="Barry K."/>
            <person name="LaButti K."/>
            <person name="Morin E."/>
            <person name="Salamov A."/>
            <person name="Lipzen A."/>
            <person name="Mereny Z."/>
            <person name="Hegedus B."/>
            <person name="Baldrian P."/>
            <person name="Stursova M."/>
            <person name="Weitz H."/>
            <person name="Taylor A."/>
            <person name="Grigoriev I.V."/>
            <person name="Nagy L.G."/>
            <person name="Martin F."/>
            <person name="Kauserud H."/>
        </authorList>
    </citation>
    <scope>NUCLEOTIDE SEQUENCE</scope>
    <source>
        <strain evidence="2">CBHHK002</strain>
    </source>
</reference>
<organism evidence="2 3">
    <name type="scientific">Mycena albidolilacea</name>
    <dbReference type="NCBI Taxonomy" id="1033008"/>
    <lineage>
        <taxon>Eukaryota</taxon>
        <taxon>Fungi</taxon>
        <taxon>Dikarya</taxon>
        <taxon>Basidiomycota</taxon>
        <taxon>Agaricomycotina</taxon>
        <taxon>Agaricomycetes</taxon>
        <taxon>Agaricomycetidae</taxon>
        <taxon>Agaricales</taxon>
        <taxon>Marasmiineae</taxon>
        <taxon>Mycenaceae</taxon>
        <taxon>Mycena</taxon>
    </lineage>
</organism>
<sequence length="344" mass="37848">MSRASGNITGELGGIRLRAACYGLLGDFRRGMGLLGGGKELVVQAGLQGGQIETLLMDIEADFYQLKTEFSQARRIQEAILHQTSAVLSPVMHAYVLVNIAFLDMVTGAGANDVSCNLNAALTLFQKAHYPRGVSYCHLFRADLRLREGDATGARVEYMRLLSAARNNDDELVCHCLAKLADPTNPMHADTECAQWTVVFLAFALRPLARNPLTIHQALRRLGDVFLRQGADETALRVLTVALDGFTQMDVHQGRAECMGTIGDVYMRREDLCGAKEMWEAARPLFERSEQTTDIAGIDERLKTLGIAQKLKEIPKVELSAPQVNTQESSADTKEKKPAFIPDL</sequence>
<protein>
    <submittedName>
        <fullName evidence="2">Uncharacterized protein</fullName>
    </submittedName>
</protein>
<evidence type="ECO:0000256" key="1">
    <source>
        <dbReference type="SAM" id="MobiDB-lite"/>
    </source>
</evidence>
<keyword evidence="3" id="KW-1185">Reference proteome</keyword>
<feature type="region of interest" description="Disordered" evidence="1">
    <location>
        <begin position="319"/>
        <end position="344"/>
    </location>
</feature>
<dbReference type="InterPro" id="IPR011990">
    <property type="entry name" value="TPR-like_helical_dom_sf"/>
</dbReference>
<comment type="caution">
    <text evidence="2">The sequence shown here is derived from an EMBL/GenBank/DDBJ whole genome shotgun (WGS) entry which is preliminary data.</text>
</comment>
<name>A0AAD7EGY5_9AGAR</name>
<proteinExistence type="predicted"/>
<evidence type="ECO:0000313" key="2">
    <source>
        <dbReference type="EMBL" id="KAJ7320787.1"/>
    </source>
</evidence>
<gene>
    <name evidence="2" type="ORF">DFH08DRAFT_1034611</name>
</gene>
<dbReference type="SUPFAM" id="SSF48452">
    <property type="entry name" value="TPR-like"/>
    <property type="match status" value="1"/>
</dbReference>
<dbReference type="EMBL" id="JARIHO010000053">
    <property type="protein sequence ID" value="KAJ7320787.1"/>
    <property type="molecule type" value="Genomic_DNA"/>
</dbReference>
<accession>A0AAD7EGY5</accession>
<evidence type="ECO:0000313" key="3">
    <source>
        <dbReference type="Proteomes" id="UP001218218"/>
    </source>
</evidence>
<dbReference type="Proteomes" id="UP001218218">
    <property type="component" value="Unassembled WGS sequence"/>
</dbReference>
<dbReference type="Gene3D" id="1.25.40.10">
    <property type="entry name" value="Tetratricopeptide repeat domain"/>
    <property type="match status" value="1"/>
</dbReference>